<accession>A0A5B9QSC6</accession>
<dbReference type="KEGG" id="rul:UC8_26470"/>
<proteinExistence type="predicted"/>
<dbReference type="RefSeq" id="WP_068130697.1">
    <property type="nucleotide sequence ID" value="NZ_CP042914.1"/>
</dbReference>
<reference evidence="1 2" key="1">
    <citation type="submission" date="2019-08" db="EMBL/GenBank/DDBJ databases">
        <title>Deep-cultivation of Planctomycetes and their phenomic and genomic characterization uncovers novel biology.</title>
        <authorList>
            <person name="Wiegand S."/>
            <person name="Jogler M."/>
            <person name="Boedeker C."/>
            <person name="Pinto D."/>
            <person name="Vollmers J."/>
            <person name="Rivas-Marin E."/>
            <person name="Kohn T."/>
            <person name="Peeters S.H."/>
            <person name="Heuer A."/>
            <person name="Rast P."/>
            <person name="Oberbeckmann S."/>
            <person name="Bunk B."/>
            <person name="Jeske O."/>
            <person name="Meyerdierks A."/>
            <person name="Storesund J.E."/>
            <person name="Kallscheuer N."/>
            <person name="Luecker S."/>
            <person name="Lage O.M."/>
            <person name="Pohl T."/>
            <person name="Merkel B.J."/>
            <person name="Hornburger P."/>
            <person name="Mueller R.-W."/>
            <person name="Bruemmer F."/>
            <person name="Labrenz M."/>
            <person name="Spormann A.M."/>
            <person name="Op den Camp H."/>
            <person name="Overmann J."/>
            <person name="Amann R."/>
            <person name="Jetten M.S.M."/>
            <person name="Mascher T."/>
            <person name="Medema M.H."/>
            <person name="Devos D.P."/>
            <person name="Kaster A.-K."/>
            <person name="Ovreas L."/>
            <person name="Rohde M."/>
            <person name="Galperin M.Y."/>
            <person name="Jogler C."/>
        </authorList>
    </citation>
    <scope>NUCLEOTIDE SEQUENCE [LARGE SCALE GENOMIC DNA]</scope>
    <source>
        <strain evidence="1 2">UC8</strain>
    </source>
</reference>
<name>A0A5B9QSC6_9BACT</name>
<dbReference type="AlphaFoldDB" id="A0A5B9QSC6"/>
<keyword evidence="2" id="KW-1185">Reference proteome</keyword>
<organism evidence="1 2">
    <name type="scientific">Roseimaritima ulvae</name>
    <dbReference type="NCBI Taxonomy" id="980254"/>
    <lineage>
        <taxon>Bacteria</taxon>
        <taxon>Pseudomonadati</taxon>
        <taxon>Planctomycetota</taxon>
        <taxon>Planctomycetia</taxon>
        <taxon>Pirellulales</taxon>
        <taxon>Pirellulaceae</taxon>
        <taxon>Roseimaritima</taxon>
    </lineage>
</organism>
<dbReference type="EMBL" id="CP042914">
    <property type="protein sequence ID" value="QEG40630.1"/>
    <property type="molecule type" value="Genomic_DNA"/>
</dbReference>
<gene>
    <name evidence="1" type="ORF">UC8_26470</name>
</gene>
<evidence type="ECO:0000313" key="1">
    <source>
        <dbReference type="EMBL" id="QEG40630.1"/>
    </source>
</evidence>
<sequence length="110" mass="12148">MPHHFIPSCLRHRDWFALLFIWLVLALPGTLVLGGSLNRLATEKGSVSQAEEEILHSSAVQRSRSRHYRSASIPLADLAKFAGAGRRPVVTHQLVVGHRISNGLLAPLRI</sequence>
<dbReference type="Proteomes" id="UP000325286">
    <property type="component" value="Chromosome"/>
</dbReference>
<protein>
    <submittedName>
        <fullName evidence="1">Uncharacterized protein</fullName>
    </submittedName>
</protein>
<evidence type="ECO:0000313" key="2">
    <source>
        <dbReference type="Proteomes" id="UP000325286"/>
    </source>
</evidence>